<name>A0AA39R972_9LECA</name>
<protein>
    <recommendedName>
        <fullName evidence="7">GPI inositol-deacylase</fullName>
    </recommendedName>
</protein>
<evidence type="ECO:0000259" key="4">
    <source>
        <dbReference type="Pfam" id="PF24883"/>
    </source>
</evidence>
<dbReference type="EMBL" id="JAFEKC020000001">
    <property type="protein sequence ID" value="KAK0517267.1"/>
    <property type="molecule type" value="Genomic_DNA"/>
</dbReference>
<dbReference type="InterPro" id="IPR029058">
    <property type="entry name" value="AB_hydrolase_fold"/>
</dbReference>
<organism evidence="5 6">
    <name type="scientific">Cladonia borealis</name>
    <dbReference type="NCBI Taxonomy" id="184061"/>
    <lineage>
        <taxon>Eukaryota</taxon>
        <taxon>Fungi</taxon>
        <taxon>Dikarya</taxon>
        <taxon>Ascomycota</taxon>
        <taxon>Pezizomycotina</taxon>
        <taxon>Lecanoromycetes</taxon>
        <taxon>OSLEUM clade</taxon>
        <taxon>Lecanoromycetidae</taxon>
        <taxon>Lecanorales</taxon>
        <taxon>Lecanorineae</taxon>
        <taxon>Cladoniaceae</taxon>
        <taxon>Cladonia</taxon>
    </lineage>
</organism>
<accession>A0AA39R972</accession>
<dbReference type="Gene3D" id="2.130.10.10">
    <property type="entry name" value="YVTN repeat-like/Quinoprotein amine dehydrogenase"/>
    <property type="match status" value="3"/>
</dbReference>
<evidence type="ECO:0008006" key="7">
    <source>
        <dbReference type="Google" id="ProtNLM"/>
    </source>
</evidence>
<dbReference type="InterPro" id="IPR054471">
    <property type="entry name" value="GPIID_WHD"/>
</dbReference>
<dbReference type="SMART" id="SM00320">
    <property type="entry name" value="WD40"/>
    <property type="match status" value="7"/>
</dbReference>
<feature type="compositionally biased region" description="Basic residues" evidence="2">
    <location>
        <begin position="1"/>
        <end position="10"/>
    </location>
</feature>
<dbReference type="Gene3D" id="3.40.50.300">
    <property type="entry name" value="P-loop containing nucleotide triphosphate hydrolases"/>
    <property type="match status" value="1"/>
</dbReference>
<dbReference type="InterPro" id="IPR056884">
    <property type="entry name" value="NPHP3-like_N"/>
</dbReference>
<dbReference type="InterPro" id="IPR011047">
    <property type="entry name" value="Quinoprotein_ADH-like_sf"/>
</dbReference>
<comment type="caution">
    <text evidence="5">The sequence shown here is derived from an EMBL/GenBank/DDBJ whole genome shotgun (WGS) entry which is preliminary data.</text>
</comment>
<dbReference type="Pfam" id="PF24883">
    <property type="entry name" value="NPHP3_N"/>
    <property type="match status" value="1"/>
</dbReference>
<dbReference type="Pfam" id="PF00400">
    <property type="entry name" value="WD40"/>
    <property type="match status" value="1"/>
</dbReference>
<dbReference type="Proteomes" id="UP001166286">
    <property type="component" value="Unassembled WGS sequence"/>
</dbReference>
<dbReference type="SUPFAM" id="SSF117289">
    <property type="entry name" value="Nucleoporin domain"/>
    <property type="match status" value="1"/>
</dbReference>
<evidence type="ECO:0000256" key="1">
    <source>
        <dbReference type="ARBA" id="ARBA00022737"/>
    </source>
</evidence>
<sequence length="1663" mass="186119">MHRLFHRHRSQGSESAGDKSSQTTSPEPIAADRKRSAGSDFTFDRPSPPASNQTPLLPPDHGANSSLRSLSPSRTTSLGLHLVHQPSATSCLDIVFIHGLGGDSRRTWSRDHNPELFWPGLWLPLETELERARIFTFGYNANPRPGEAKSIASITDFAKELLFELRFGKAYEGEKFGIGETPLIFVTHSMGGLLAKKACLLGQNDEHYKALVRSISAIIFLSTPHRGSNLAEILNRILAASFQSARNFITDLNRSSVALEEINEQFRHIAPRLSIWSFYETLPTPIGPKKMMVLEKDSAILGYSKEISRPLYADHHGVCKYSGPEDANYVSVRNALGTLAVEIARKVGVSADQAMDEFQTLQELFSSFSEHDDDLNKYNRLWIEGTCEWILHENGMSDWISTPEGSHLVWFSAAPASGKSVLSAYVVTALQQRSLGPQYFFFNFGDQHKRSVANLLRSIACQIAKQNRAFRRGLLDLSRQGLRVDKADASVIWHKVYENLLFKMEHRQPLFWVFDALDECDSPKLLLDLIRTCSRSSVPLRIFMASRQTESIQMGVAKAARSFRLTKLERHSLDHNAQDIQCLVEQEVGHMRGSEQIKNLVIRKILARAEGNFLWTRLVLEEIVYCQTASSIQETLDEFPSDMQKLYDRMEHAILRLPRESSRLLAKALLRWTMGSRRPMSLRELSQALEPDFPGILDLRRTISDVCGQFIRVDASDYVAMIHQTAREYLVQPRETELFIDVQANHEALCIKTVSALLDSRITSDMVDNDGPSQSYLLYAATSWMYHLKASKSGSDKLFDVLVRFFDGGAFPLWVHLLSRTGNLDVLMKTSKSLASFVALVRKEDVSKNPLLRRLSDLQLLDQWAVDLIRIVAKFSISLLKYPRAIYGLVSPLSPETSALHQQQYCKNDSDFCVVGDLDSVWTDRLARISLPEGFEAYKLACAGQYVAVLGANGRIVVWDFQTFMEVHVVEHCEPVTSIVLNAQGDKLATYGLKTTKLWAIPSGGILYSVSNVEARAITLSFINNDTRILAGFDDRAVRFFDIGQTGNEWRYVHPTLFKEPLTAEAAANSPTCVAFSRDGSYAGVAYRGFPLSIWSLETGKCINRCNRAQGTNFSADQYTAGWYVAWRFVWNPVTDHVIGFYADGFVFKWHPLTGEHQEAQAYANDVTASSDGKLFLSSTSTGVVKVWDFSNFSVIYQLSSDDLLIGLAFSPDCLRFYDLRCGMVDSVNAWEPNSLLRFSDTEEAVSDFASETAISMSVGQASEARLEHHEAISALAACPNGKCVCVGTDDGFVQLRSTSGPDTVEVGKFNNFMEVIHLAWSQDSQYMVAADLSGDMMLNQFEIADYGHLSETTQIMPLINPKLDLEEQVIHEILFSPDSGLLLIVASQSGHIWSLQDAELRASENLADGNLRKWVSHPTHHDLLLGIGSADVRIFGWQDLLECREPVSYLHIDSVRRDNVLNTNFNGDVDLATKLLKSTTIIAPGPTSEKVRAMVTQDLKYVLIRLSSNDSFTGFGRFFILPLSELEPIRASVNQTDTFLVRSAIIPDDVRSRVRIALAIVPGDRFVFLDWDLWVSSYKMVDSARQSASPGTSSKPPKNHGNDGDEIVLRHYFVPDDWAMGGSLDLCCMTADGTLIYPRDDKVSMIKANLNRPTFRRGSSAF</sequence>
<dbReference type="Gene3D" id="3.40.50.1820">
    <property type="entry name" value="alpha/beta hydrolase"/>
    <property type="match status" value="1"/>
</dbReference>
<dbReference type="PANTHER" id="PTHR10039">
    <property type="entry name" value="AMELOGENIN"/>
    <property type="match status" value="1"/>
</dbReference>
<dbReference type="SUPFAM" id="SSF50998">
    <property type="entry name" value="Quinoprotein alcohol dehydrogenase-like"/>
    <property type="match status" value="1"/>
</dbReference>
<dbReference type="PANTHER" id="PTHR10039:SF16">
    <property type="entry name" value="GPI INOSITOL-DEACYLASE"/>
    <property type="match status" value="1"/>
</dbReference>
<evidence type="ECO:0000313" key="6">
    <source>
        <dbReference type="Proteomes" id="UP001166286"/>
    </source>
</evidence>
<feature type="domain" description="GPI inositol-deacylase winged helix" evidence="3">
    <location>
        <begin position="662"/>
        <end position="732"/>
    </location>
</feature>
<dbReference type="Pfam" id="PF22939">
    <property type="entry name" value="WHD_GPIID"/>
    <property type="match status" value="1"/>
</dbReference>
<gene>
    <name evidence="5" type="ORF">JMJ35_000422</name>
</gene>
<dbReference type="InterPro" id="IPR001680">
    <property type="entry name" value="WD40_rpt"/>
</dbReference>
<keyword evidence="1" id="KW-0677">Repeat</keyword>
<evidence type="ECO:0000313" key="5">
    <source>
        <dbReference type="EMBL" id="KAK0517267.1"/>
    </source>
</evidence>
<feature type="domain" description="Nephrocystin 3-like N-terminal" evidence="4">
    <location>
        <begin position="385"/>
        <end position="547"/>
    </location>
</feature>
<feature type="compositionally biased region" description="Polar residues" evidence="2">
    <location>
        <begin position="12"/>
        <end position="26"/>
    </location>
</feature>
<proteinExistence type="predicted"/>
<dbReference type="SUPFAM" id="SSF53474">
    <property type="entry name" value="alpha/beta-Hydrolases"/>
    <property type="match status" value="1"/>
</dbReference>
<reference evidence="5" key="1">
    <citation type="submission" date="2023-03" db="EMBL/GenBank/DDBJ databases">
        <title>Complete genome of Cladonia borealis.</title>
        <authorList>
            <person name="Park H."/>
        </authorList>
    </citation>
    <scope>NUCLEOTIDE SEQUENCE</scope>
    <source>
        <strain evidence="5">ANT050790</strain>
    </source>
</reference>
<evidence type="ECO:0000259" key="3">
    <source>
        <dbReference type="Pfam" id="PF22939"/>
    </source>
</evidence>
<keyword evidence="6" id="KW-1185">Reference proteome</keyword>
<dbReference type="InterPro" id="IPR015943">
    <property type="entry name" value="WD40/YVTN_repeat-like_dom_sf"/>
</dbReference>
<evidence type="ECO:0000256" key="2">
    <source>
        <dbReference type="SAM" id="MobiDB-lite"/>
    </source>
</evidence>
<feature type="region of interest" description="Disordered" evidence="2">
    <location>
        <begin position="1"/>
        <end position="72"/>
    </location>
</feature>
<dbReference type="InterPro" id="IPR027417">
    <property type="entry name" value="P-loop_NTPase"/>
</dbReference>